<comment type="similarity">
    <text evidence="1">Belongs to the LysR transcriptional regulatory family.</text>
</comment>
<reference evidence="6 7" key="1">
    <citation type="submission" date="2019-11" db="EMBL/GenBank/DDBJ databases">
        <title>Metabolism of dissolved organic matter in forest soils.</title>
        <authorList>
            <person name="Cyle K.T."/>
            <person name="Wilhelm R.C."/>
            <person name="Martinez C.E."/>
        </authorList>
    </citation>
    <scope>NUCLEOTIDE SEQUENCE [LARGE SCALE GENOMIC DNA]</scope>
    <source>
        <strain evidence="6 7">1N</strain>
    </source>
</reference>
<sequence>MDKLLALNTLLEVADAGGFSKAAQRLGVATSSVTRLMDSLEVSLGTALLTRTPRKVSLTDAGIAYVEQVGKVLDDLAEADESVFDSGASPVGSLRISVPSTYSRLRLAPHLAAFLSENPRVFLDVVVADHFVDLALDRIDVAIRIGLPDRDANVIVKKLANNLRYVVASHDYLERSGTPQTPQALEAHECLRVAYGGGYRTRQVWTFRRDSCEQRVEVRGHLLSNSLDLLLEAVMAGRGVALLPEWLVGAEIRAGRLMRLLETFDASPHQGDAVVYAAYLPNRRHSSKVRSLLQFLETRLHTAPEG</sequence>
<dbReference type="SUPFAM" id="SSF46785">
    <property type="entry name" value="Winged helix' DNA-binding domain"/>
    <property type="match status" value="1"/>
</dbReference>
<dbReference type="InterPro" id="IPR036388">
    <property type="entry name" value="WH-like_DNA-bd_sf"/>
</dbReference>
<keyword evidence="7" id="KW-1185">Reference proteome</keyword>
<evidence type="ECO:0000256" key="1">
    <source>
        <dbReference type="ARBA" id="ARBA00009437"/>
    </source>
</evidence>
<evidence type="ECO:0000256" key="2">
    <source>
        <dbReference type="ARBA" id="ARBA00023015"/>
    </source>
</evidence>
<dbReference type="Gene3D" id="3.40.190.290">
    <property type="match status" value="1"/>
</dbReference>
<keyword evidence="3" id="KW-0238">DNA-binding</keyword>
<dbReference type="PROSITE" id="PS50931">
    <property type="entry name" value="HTH_LYSR"/>
    <property type="match status" value="1"/>
</dbReference>
<dbReference type="PANTHER" id="PTHR30537:SF35">
    <property type="entry name" value="TRANSCRIPTIONAL REGULATORY PROTEIN"/>
    <property type="match status" value="1"/>
</dbReference>
<proteinExistence type="inferred from homology"/>
<comment type="caution">
    <text evidence="6">The sequence shown here is derived from an EMBL/GenBank/DDBJ whole genome shotgun (WGS) entry which is preliminary data.</text>
</comment>
<protein>
    <submittedName>
        <fullName evidence="6">LysR family transcriptional regulator</fullName>
    </submittedName>
</protein>
<evidence type="ECO:0000313" key="7">
    <source>
        <dbReference type="Proteomes" id="UP000652198"/>
    </source>
</evidence>
<dbReference type="Pfam" id="PF00126">
    <property type="entry name" value="HTH_1"/>
    <property type="match status" value="1"/>
</dbReference>
<feature type="domain" description="HTH lysR-type" evidence="5">
    <location>
        <begin position="1"/>
        <end position="59"/>
    </location>
</feature>
<dbReference type="Gene3D" id="1.10.10.10">
    <property type="entry name" value="Winged helix-like DNA-binding domain superfamily/Winged helix DNA-binding domain"/>
    <property type="match status" value="1"/>
</dbReference>
<dbReference type="EMBL" id="WOEY01000012">
    <property type="protein sequence ID" value="NPT40197.1"/>
    <property type="molecule type" value="Genomic_DNA"/>
</dbReference>
<dbReference type="Proteomes" id="UP000652198">
    <property type="component" value="Unassembled WGS sequence"/>
</dbReference>
<accession>A0ABX2BL64</accession>
<evidence type="ECO:0000313" key="6">
    <source>
        <dbReference type="EMBL" id="NPT40197.1"/>
    </source>
</evidence>
<gene>
    <name evidence="6" type="ORF">GNZ12_02450</name>
</gene>
<keyword evidence="2" id="KW-0805">Transcription regulation</keyword>
<name>A0ABX2BL64_9BURK</name>
<dbReference type="CDD" id="cd08422">
    <property type="entry name" value="PBP2_CrgA_like"/>
    <property type="match status" value="1"/>
</dbReference>
<evidence type="ECO:0000256" key="3">
    <source>
        <dbReference type="ARBA" id="ARBA00023125"/>
    </source>
</evidence>
<dbReference type="InterPro" id="IPR036390">
    <property type="entry name" value="WH_DNA-bd_sf"/>
</dbReference>
<evidence type="ECO:0000259" key="5">
    <source>
        <dbReference type="PROSITE" id="PS50931"/>
    </source>
</evidence>
<organism evidence="6 7">
    <name type="scientific">Paraburkholderia solitsugae</name>
    <dbReference type="NCBI Taxonomy" id="2675748"/>
    <lineage>
        <taxon>Bacteria</taxon>
        <taxon>Pseudomonadati</taxon>
        <taxon>Pseudomonadota</taxon>
        <taxon>Betaproteobacteria</taxon>
        <taxon>Burkholderiales</taxon>
        <taxon>Burkholderiaceae</taxon>
        <taxon>Paraburkholderia</taxon>
    </lineage>
</organism>
<dbReference type="Pfam" id="PF03466">
    <property type="entry name" value="LysR_substrate"/>
    <property type="match status" value="1"/>
</dbReference>
<dbReference type="RefSeq" id="WP_172308831.1">
    <property type="nucleotide sequence ID" value="NZ_WOEY01000012.1"/>
</dbReference>
<dbReference type="InterPro" id="IPR005119">
    <property type="entry name" value="LysR_subst-bd"/>
</dbReference>
<dbReference type="PANTHER" id="PTHR30537">
    <property type="entry name" value="HTH-TYPE TRANSCRIPTIONAL REGULATOR"/>
    <property type="match status" value="1"/>
</dbReference>
<dbReference type="SUPFAM" id="SSF53850">
    <property type="entry name" value="Periplasmic binding protein-like II"/>
    <property type="match status" value="1"/>
</dbReference>
<dbReference type="InterPro" id="IPR058163">
    <property type="entry name" value="LysR-type_TF_proteobact-type"/>
</dbReference>
<evidence type="ECO:0000256" key="4">
    <source>
        <dbReference type="ARBA" id="ARBA00023163"/>
    </source>
</evidence>
<dbReference type="InterPro" id="IPR000847">
    <property type="entry name" value="LysR_HTH_N"/>
</dbReference>
<keyword evidence="4" id="KW-0804">Transcription</keyword>